<dbReference type="Proteomes" id="UP000308836">
    <property type="component" value="Unassembled WGS sequence"/>
</dbReference>
<keyword evidence="2" id="KW-1185">Reference proteome</keyword>
<sequence>MDKVYLCIDLKSFYASVECADRGWDPFAVNLVVADASRGPGAITLAATPAIKRFGVKSRGRLFEIPKTVPYIAVRPRMKRYMEYSARIYKILLKYVSSDDVHVYSIDEAFVDVTSYQRMYRKNAKQIAQMMIADIYASTRIVATCGIGTNLFLAKVALDIMAKHDPEGIGVLDRRRFCEALWHHRPLTDFWMIGRGIARRLEQHGIYDLYGVTRCDPEILYKEFGVNAEYLIDHAWGREPVEIADIKRYVPRSHSLSASQILFEEYNAEDALTVVKEMVDDNVLKLTERHLVTGHLSLGIGYAKGAGSSSHGSQTLAVLTSSYRVLREQCVGLFWRIVKKDRPIRRLWLSFGHLCEEEMEQWDLFTDVDALEKEKKMQEVLVEIKQKYGRNAIWRGTDALEKATAKTRNTLIGGHHE</sequence>
<dbReference type="EMBL" id="SRYG01000007">
    <property type="protein sequence ID" value="TGY66364.1"/>
    <property type="molecule type" value="Genomic_DNA"/>
</dbReference>
<evidence type="ECO:0000313" key="1">
    <source>
        <dbReference type="EMBL" id="TGY66364.1"/>
    </source>
</evidence>
<name>A0AC61R9G8_9FIRM</name>
<comment type="caution">
    <text evidence="1">The sequence shown here is derived from an EMBL/GenBank/DDBJ whole genome shotgun (WGS) entry which is preliminary data.</text>
</comment>
<evidence type="ECO:0000313" key="2">
    <source>
        <dbReference type="Proteomes" id="UP000308836"/>
    </source>
</evidence>
<proteinExistence type="predicted"/>
<protein>
    <submittedName>
        <fullName evidence="1">DNA repair protein</fullName>
    </submittedName>
</protein>
<reference evidence="1" key="1">
    <citation type="submission" date="2019-04" db="EMBL/GenBank/DDBJ databases">
        <title>Microbes associate with the intestines of laboratory mice.</title>
        <authorList>
            <person name="Navarre W."/>
            <person name="Wong E."/>
            <person name="Huang K."/>
            <person name="Tropini C."/>
            <person name="Ng K."/>
            <person name="Yu B."/>
        </authorList>
    </citation>
    <scope>NUCLEOTIDE SEQUENCE</scope>
    <source>
        <strain evidence="1">NM09_H32</strain>
    </source>
</reference>
<accession>A0AC61R9G8</accession>
<organism evidence="1 2">
    <name type="scientific">Dubosiella muris</name>
    <dbReference type="NCBI Taxonomy" id="3038133"/>
    <lineage>
        <taxon>Bacteria</taxon>
        <taxon>Bacillati</taxon>
        <taxon>Bacillota</taxon>
        <taxon>Erysipelotrichia</taxon>
        <taxon>Erysipelotrichales</taxon>
        <taxon>Erysipelotrichaceae</taxon>
        <taxon>Dubosiella</taxon>
    </lineage>
</organism>
<gene>
    <name evidence="1" type="ORF">E5336_04710</name>
</gene>